<dbReference type="InterPro" id="IPR054201">
    <property type="entry name" value="DUF6906"/>
</dbReference>
<proteinExistence type="predicted"/>
<keyword evidence="3" id="KW-1185">Reference proteome</keyword>
<dbReference type="Pfam" id="PF21847">
    <property type="entry name" value="DUF6906"/>
    <property type="match status" value="1"/>
</dbReference>
<evidence type="ECO:0000259" key="1">
    <source>
        <dbReference type="Pfam" id="PF21847"/>
    </source>
</evidence>
<organism evidence="2 3">
    <name type="scientific">Lacrimispora defluvii</name>
    <dbReference type="NCBI Taxonomy" id="2719233"/>
    <lineage>
        <taxon>Bacteria</taxon>
        <taxon>Bacillati</taxon>
        <taxon>Bacillota</taxon>
        <taxon>Clostridia</taxon>
        <taxon>Lachnospirales</taxon>
        <taxon>Lachnospiraceae</taxon>
        <taxon>Lacrimispora</taxon>
    </lineage>
</organism>
<gene>
    <name evidence="2" type="ORF">G9470_02570</name>
</gene>
<dbReference type="RefSeq" id="WP_170820035.1">
    <property type="nucleotide sequence ID" value="NZ_JAAOXG010000002.1"/>
</dbReference>
<sequence>MKQPKKLTWKQKQIVSNAGKNPDDYMLHAENDSELILYNKKEKRLEAVEK</sequence>
<name>A0ABX1VLM7_9FIRM</name>
<dbReference type="EMBL" id="JAAOXG010000002">
    <property type="protein sequence ID" value="NNJ28687.1"/>
    <property type="molecule type" value="Genomic_DNA"/>
</dbReference>
<reference evidence="2 3" key="1">
    <citation type="submission" date="2020-03" db="EMBL/GenBank/DDBJ databases">
        <title>Genome Sequence of industrial isolate, B5A.</title>
        <authorList>
            <person name="Sharma S."/>
            <person name="Patil P.B."/>
            <person name="Korpole S."/>
        </authorList>
    </citation>
    <scope>NUCLEOTIDE SEQUENCE [LARGE SCALE GENOMIC DNA]</scope>
    <source>
        <strain evidence="2 3">PI-S10-B5A</strain>
    </source>
</reference>
<evidence type="ECO:0000313" key="3">
    <source>
        <dbReference type="Proteomes" id="UP000539052"/>
    </source>
</evidence>
<comment type="caution">
    <text evidence="2">The sequence shown here is derived from an EMBL/GenBank/DDBJ whole genome shotgun (WGS) entry which is preliminary data.</text>
</comment>
<accession>A0ABX1VLM7</accession>
<feature type="domain" description="DUF6906" evidence="1">
    <location>
        <begin position="1"/>
        <end position="50"/>
    </location>
</feature>
<evidence type="ECO:0000313" key="2">
    <source>
        <dbReference type="EMBL" id="NNJ28687.1"/>
    </source>
</evidence>
<protein>
    <recommendedName>
        <fullName evidence="1">DUF6906 domain-containing protein</fullName>
    </recommendedName>
</protein>
<dbReference type="Proteomes" id="UP000539052">
    <property type="component" value="Unassembled WGS sequence"/>
</dbReference>